<reference evidence="1 2" key="1">
    <citation type="submission" date="2014-11" db="EMBL/GenBank/DDBJ databases">
        <authorList>
            <person name="Park G.-S."/>
            <person name="Hong S.-J."/>
            <person name="Jung B.K."/>
            <person name="Khan A.R."/>
            <person name="Kwak Y."/>
            <person name="Shin J.-H."/>
        </authorList>
    </citation>
    <scope>NUCLEOTIDE SEQUENCE [LARGE SCALE GENOMIC DNA]</scope>
    <source>
        <strain evidence="1 2">DSM 27622</strain>
    </source>
</reference>
<organism evidence="1 2">
    <name type="scientific">Chryseobacterium gallinarum</name>
    <dbReference type="NCBI Taxonomy" id="1324352"/>
    <lineage>
        <taxon>Bacteria</taxon>
        <taxon>Pseudomonadati</taxon>
        <taxon>Bacteroidota</taxon>
        <taxon>Flavobacteriia</taxon>
        <taxon>Flavobacteriales</taxon>
        <taxon>Weeksellaceae</taxon>
        <taxon>Chryseobacterium group</taxon>
        <taxon>Chryseobacterium</taxon>
    </lineage>
</organism>
<sequence>MQTADNILSGTEVDIINNVINWYALKTPLENAGIYLLKRYAEGEGIYSYFCIWYCKFKKNK</sequence>
<protein>
    <submittedName>
        <fullName evidence="1">Uncharacterized protein</fullName>
    </submittedName>
</protein>
<name>A0A0G3LWT1_CHRGL</name>
<accession>A0A0G3LWT1</accession>
<dbReference type="PATRIC" id="fig|1324352.5.peg.247"/>
<evidence type="ECO:0000313" key="1">
    <source>
        <dbReference type="EMBL" id="AKK71426.1"/>
    </source>
</evidence>
<proteinExistence type="predicted"/>
<gene>
    <name evidence="1" type="ORF">OK18_01140</name>
</gene>
<dbReference type="AlphaFoldDB" id="A0A0G3LWT1"/>
<evidence type="ECO:0000313" key="2">
    <source>
        <dbReference type="Proteomes" id="UP000035213"/>
    </source>
</evidence>
<dbReference type="Proteomes" id="UP000035213">
    <property type="component" value="Chromosome"/>
</dbReference>
<dbReference type="KEGG" id="cgn:OK18_01140"/>
<dbReference type="EMBL" id="CP009928">
    <property type="protein sequence ID" value="AKK71426.1"/>
    <property type="molecule type" value="Genomic_DNA"/>
</dbReference>